<protein>
    <submittedName>
        <fullName evidence="2">Uncharacterized protein</fullName>
    </submittedName>
</protein>
<sequence length="112" mass="12672">MAHVASTLVAKILSFPKTHLVINKFVSHHWSDSSLKLDLNQNSCKIFERSLWPSGKVSASEPESFHARNLIPHMMTTMAWPGPPKKGARSGEDQRAESHPTSMWRTGFIRYN</sequence>
<keyword evidence="3" id="KW-1185">Reference proteome</keyword>
<feature type="compositionally biased region" description="Basic and acidic residues" evidence="1">
    <location>
        <begin position="89"/>
        <end position="98"/>
    </location>
</feature>
<feature type="region of interest" description="Disordered" evidence="1">
    <location>
        <begin position="76"/>
        <end position="112"/>
    </location>
</feature>
<comment type="caution">
    <text evidence="2">The sequence shown here is derived from an EMBL/GenBank/DDBJ whole genome shotgun (WGS) entry which is preliminary data.</text>
</comment>
<evidence type="ECO:0000313" key="2">
    <source>
        <dbReference type="EMBL" id="GBM71734.1"/>
    </source>
</evidence>
<dbReference type="AlphaFoldDB" id="A0A4Y2I1G5"/>
<evidence type="ECO:0000256" key="1">
    <source>
        <dbReference type="SAM" id="MobiDB-lite"/>
    </source>
</evidence>
<reference evidence="2 3" key="1">
    <citation type="journal article" date="2019" name="Sci. Rep.">
        <title>Orb-weaving spider Araneus ventricosus genome elucidates the spidroin gene catalogue.</title>
        <authorList>
            <person name="Kono N."/>
            <person name="Nakamura H."/>
            <person name="Ohtoshi R."/>
            <person name="Moran D.A.P."/>
            <person name="Shinohara A."/>
            <person name="Yoshida Y."/>
            <person name="Fujiwara M."/>
            <person name="Mori M."/>
            <person name="Tomita M."/>
            <person name="Arakawa K."/>
        </authorList>
    </citation>
    <scope>NUCLEOTIDE SEQUENCE [LARGE SCALE GENOMIC DNA]</scope>
</reference>
<gene>
    <name evidence="2" type="ORF">AVEN_269207_1</name>
</gene>
<evidence type="ECO:0000313" key="3">
    <source>
        <dbReference type="Proteomes" id="UP000499080"/>
    </source>
</evidence>
<dbReference type="Proteomes" id="UP000499080">
    <property type="component" value="Unassembled WGS sequence"/>
</dbReference>
<accession>A0A4Y2I1G5</accession>
<dbReference type="EMBL" id="BGPR01002331">
    <property type="protein sequence ID" value="GBM71734.1"/>
    <property type="molecule type" value="Genomic_DNA"/>
</dbReference>
<name>A0A4Y2I1G5_ARAVE</name>
<proteinExistence type="predicted"/>
<organism evidence="2 3">
    <name type="scientific">Araneus ventricosus</name>
    <name type="common">Orbweaver spider</name>
    <name type="synonym">Epeira ventricosa</name>
    <dbReference type="NCBI Taxonomy" id="182803"/>
    <lineage>
        <taxon>Eukaryota</taxon>
        <taxon>Metazoa</taxon>
        <taxon>Ecdysozoa</taxon>
        <taxon>Arthropoda</taxon>
        <taxon>Chelicerata</taxon>
        <taxon>Arachnida</taxon>
        <taxon>Araneae</taxon>
        <taxon>Araneomorphae</taxon>
        <taxon>Entelegynae</taxon>
        <taxon>Araneoidea</taxon>
        <taxon>Araneidae</taxon>
        <taxon>Araneus</taxon>
    </lineage>
</organism>